<proteinExistence type="predicted"/>
<accession>A0A3L8SYG7</accession>
<protein>
    <submittedName>
        <fullName evidence="1">Uncharacterized protein</fullName>
    </submittedName>
</protein>
<dbReference type="AlphaFoldDB" id="A0A3L8SYG7"/>
<dbReference type="Proteomes" id="UP000276834">
    <property type="component" value="Unassembled WGS sequence"/>
</dbReference>
<organism evidence="1 2">
    <name type="scientific">Chloebia gouldiae</name>
    <name type="common">Gouldian finch</name>
    <name type="synonym">Erythrura gouldiae</name>
    <dbReference type="NCBI Taxonomy" id="44316"/>
    <lineage>
        <taxon>Eukaryota</taxon>
        <taxon>Metazoa</taxon>
        <taxon>Chordata</taxon>
        <taxon>Craniata</taxon>
        <taxon>Vertebrata</taxon>
        <taxon>Euteleostomi</taxon>
        <taxon>Archelosauria</taxon>
        <taxon>Archosauria</taxon>
        <taxon>Dinosauria</taxon>
        <taxon>Saurischia</taxon>
        <taxon>Theropoda</taxon>
        <taxon>Coelurosauria</taxon>
        <taxon>Aves</taxon>
        <taxon>Neognathae</taxon>
        <taxon>Neoaves</taxon>
        <taxon>Telluraves</taxon>
        <taxon>Australaves</taxon>
        <taxon>Passeriformes</taxon>
        <taxon>Passeroidea</taxon>
        <taxon>Passeridae</taxon>
        <taxon>Chloebia</taxon>
    </lineage>
</organism>
<evidence type="ECO:0000313" key="2">
    <source>
        <dbReference type="Proteomes" id="UP000276834"/>
    </source>
</evidence>
<comment type="caution">
    <text evidence="1">The sequence shown here is derived from an EMBL/GenBank/DDBJ whole genome shotgun (WGS) entry which is preliminary data.</text>
</comment>
<dbReference type="EMBL" id="QUSF01000003">
    <property type="protein sequence ID" value="RLW11138.1"/>
    <property type="molecule type" value="Genomic_DNA"/>
</dbReference>
<keyword evidence="2" id="KW-1185">Reference proteome</keyword>
<reference evidence="1 2" key="1">
    <citation type="journal article" date="2018" name="Proc. R. Soc. B">
        <title>A non-coding region near Follistatin controls head colour polymorphism in the Gouldian finch.</title>
        <authorList>
            <person name="Toomey M.B."/>
            <person name="Marques C.I."/>
            <person name="Andrade P."/>
            <person name="Araujo P.M."/>
            <person name="Sabatino S."/>
            <person name="Gazda M.A."/>
            <person name="Afonso S."/>
            <person name="Lopes R.J."/>
            <person name="Corbo J.C."/>
            <person name="Carneiro M."/>
        </authorList>
    </citation>
    <scope>NUCLEOTIDE SEQUENCE [LARGE SCALE GENOMIC DNA]</scope>
    <source>
        <strain evidence="1">Red01</strain>
        <tissue evidence="1">Muscle</tissue>
    </source>
</reference>
<evidence type="ECO:0000313" key="1">
    <source>
        <dbReference type="EMBL" id="RLW11138.1"/>
    </source>
</evidence>
<gene>
    <name evidence="1" type="ORF">DV515_00001430</name>
</gene>
<sequence length="529" mass="60099">MVMRSAYHETSQKWLNALKHCCGGKAEENQSRSKMQNVSSSGPWESKNWQRSIRIGHLIGKEMCENTQLSLQALVTPSVERRSNCYDFDLGNRLDYTDYLPAAGLYLEVSKASTWSWRKEQDRWDFLDRKSWVYHVKKKLEARQDNQGTSNDTRYQSEGYEGVHSITSHGQLMTKPGTTVTDDSEIILFEQSVDAIDYPAEEAPIQCFGHGISDICGFFHSVGTNNCFSSSHYTVRERGAHGGVPTETSAGQLSRHTWKNEGKLSSEQWLFPSKTALLKGDILILSCYNFLHRSPIHSVLHHGKQDNVSLSTKSINPTSTQLSRGFVFASSRSCLRSSFRLTESVAVLGSQKNVTHHISSETTAGMPLLCTILLIKTENQDTYTMSIFQGFHCENRHIEITLQCTLLYQSILIAIFCRLRTCNSIIPQGCIGVMIHIQTDYFRQKAHCNLKWHCKHFSFEVILCTRQGLCHLFFPPVPDLHSHRIHKDSTQDTDCSLFLRHDLMPSLYACCGNFTTFRTSNDRKVATQN</sequence>
<name>A0A3L8SYG7_CHLGU</name>